<sequence>MTKEINDEVAVQDKAINLYKQGEQKELTGLMRDAIILYRSAIKLYPGVEKLYRKQLSEQYAKEKEESTVDELTRMKLSSESDADAEVEDDNATAVDPCWLLEILPDDILIEIITILAYIDPRAHVSFSTTCQRISRVSFDPTIYKHLCKQIYPHQVYSQVTRDLNNISDDQEEMVKSWDFNWKEMLHDRPFVKYHGVYISKVSYISEGEREYTFYAPVKLVTYFRYLRFYPDGTAFKLTTTDEPAIIVPIFHKENHESIKNSLLTKWHIEMDGQVIMTRKTSDFEFVEELKVVHLGDRKYHRLLWVNSGTIDKDGERSYFNMKKEKPFNFSGVKRYEVHYGRTDA</sequence>
<organism evidence="4 5">
    <name type="scientific">Cyberlindnera jadinii (strain ATCC 18201 / CBS 1600 / BCRC 20928 / JCM 3617 / NBRC 0987 / NRRL Y-1542)</name>
    <name type="common">Torula yeast</name>
    <name type="synonym">Candida utilis</name>
    <dbReference type="NCBI Taxonomy" id="983966"/>
    <lineage>
        <taxon>Eukaryota</taxon>
        <taxon>Fungi</taxon>
        <taxon>Dikarya</taxon>
        <taxon>Ascomycota</taxon>
        <taxon>Saccharomycotina</taxon>
        <taxon>Saccharomycetes</taxon>
        <taxon>Phaffomycetales</taxon>
        <taxon>Phaffomycetaceae</taxon>
        <taxon>Cyberlindnera</taxon>
    </lineage>
</organism>
<dbReference type="Gene3D" id="1.20.1280.50">
    <property type="match status" value="1"/>
</dbReference>
<reference evidence="5" key="1">
    <citation type="journal article" date="2015" name="J. Biotechnol.">
        <title>The structure of the Cyberlindnera jadinii genome and its relation to Candida utilis analyzed by the occurrence of single nucleotide polymorphisms.</title>
        <authorList>
            <person name="Rupp O."/>
            <person name="Brinkrolf K."/>
            <person name="Buerth C."/>
            <person name="Kunigo M."/>
            <person name="Schneider J."/>
            <person name="Jaenicke S."/>
            <person name="Goesmann A."/>
            <person name="Puehler A."/>
            <person name="Jaeger K.-E."/>
            <person name="Ernst J.F."/>
        </authorList>
    </citation>
    <scope>NUCLEOTIDE SEQUENCE [LARGE SCALE GENOMIC DNA]</scope>
    <source>
        <strain evidence="5">ATCC 18201 / CBS 1600 / BCRC 20928 / JCM 3617 / NBRC 0987 / NRRL Y-1542</strain>
    </source>
</reference>
<evidence type="ECO:0000313" key="4">
    <source>
        <dbReference type="EMBL" id="CEP20312.1"/>
    </source>
</evidence>
<dbReference type="InterPro" id="IPR036047">
    <property type="entry name" value="F-box-like_dom_sf"/>
</dbReference>
<dbReference type="PANTHER" id="PTHR12874">
    <property type="entry name" value="F-BOX ONLY PROTEIN 48-RELATED"/>
    <property type="match status" value="1"/>
</dbReference>
<keyword evidence="1" id="KW-0833">Ubl conjugation pathway</keyword>
<evidence type="ECO:0000256" key="1">
    <source>
        <dbReference type="ARBA" id="ARBA00022786"/>
    </source>
</evidence>
<dbReference type="SUPFAM" id="SSF81383">
    <property type="entry name" value="F-box domain"/>
    <property type="match status" value="1"/>
</dbReference>
<dbReference type="EMBL" id="CDQK01000001">
    <property type="protein sequence ID" value="CEP20312.1"/>
    <property type="molecule type" value="Genomic_DNA"/>
</dbReference>
<name>A0A0H5BYP2_CYBJN</name>
<dbReference type="Proteomes" id="UP000038830">
    <property type="component" value="Unassembled WGS sequence"/>
</dbReference>
<dbReference type="GO" id="GO:0019005">
    <property type="term" value="C:SCF ubiquitin ligase complex"/>
    <property type="evidence" value="ECO:0007669"/>
    <property type="project" value="TreeGrafter"/>
</dbReference>
<feature type="domain" description="F-box" evidence="2">
    <location>
        <begin position="102"/>
        <end position="149"/>
    </location>
</feature>
<dbReference type="PANTHER" id="PTHR12874:SF9">
    <property type="entry name" value="F-BOX ONLY PROTEIN 48"/>
    <property type="match status" value="1"/>
</dbReference>
<dbReference type="Pfam" id="PF19270">
    <property type="entry name" value="FBO_C"/>
    <property type="match status" value="1"/>
</dbReference>
<dbReference type="Pfam" id="PF12937">
    <property type="entry name" value="F-box-like"/>
    <property type="match status" value="1"/>
</dbReference>
<proteinExistence type="predicted"/>
<dbReference type="AlphaFoldDB" id="A0A0H5BYP2"/>
<protein>
    <submittedName>
        <fullName evidence="4">HRT3 protein</fullName>
    </submittedName>
</protein>
<evidence type="ECO:0000313" key="5">
    <source>
        <dbReference type="Proteomes" id="UP000038830"/>
    </source>
</evidence>
<evidence type="ECO:0000259" key="3">
    <source>
        <dbReference type="Pfam" id="PF19270"/>
    </source>
</evidence>
<evidence type="ECO:0000259" key="2">
    <source>
        <dbReference type="Pfam" id="PF12937"/>
    </source>
</evidence>
<dbReference type="InterPro" id="IPR001810">
    <property type="entry name" value="F-box_dom"/>
</dbReference>
<dbReference type="InterPro" id="IPR045464">
    <property type="entry name" value="Hrt3/FBXO9_C"/>
</dbReference>
<accession>A0A0H5BYP2</accession>
<dbReference type="GO" id="GO:0031146">
    <property type="term" value="P:SCF-dependent proteasomal ubiquitin-dependent protein catabolic process"/>
    <property type="evidence" value="ECO:0007669"/>
    <property type="project" value="TreeGrafter"/>
</dbReference>
<dbReference type="GO" id="GO:0005737">
    <property type="term" value="C:cytoplasm"/>
    <property type="evidence" value="ECO:0007669"/>
    <property type="project" value="TreeGrafter"/>
</dbReference>
<feature type="domain" description="F-box protein Hrt3/FBXO9 C-terminal" evidence="3">
    <location>
        <begin position="176"/>
        <end position="275"/>
    </location>
</feature>
<gene>
    <name evidence="4" type="primary">HRT3</name>
    <name evidence="4" type="ORF">BN1211_0138</name>
</gene>